<organism evidence="1 2">
    <name type="scientific">Candidatus Epulonipiscium fishelsonii</name>
    <dbReference type="NCBI Taxonomy" id="77094"/>
    <lineage>
        <taxon>Bacteria</taxon>
        <taxon>Bacillati</taxon>
        <taxon>Bacillota</taxon>
        <taxon>Clostridia</taxon>
        <taxon>Lachnospirales</taxon>
        <taxon>Lachnospiraceae</taxon>
        <taxon>Candidatus Epulonipiscium</taxon>
    </lineage>
</organism>
<gene>
    <name evidence="1" type="ORF">AN640_05650</name>
</gene>
<sequence length="248" mass="27104">MNSNPMIKKGLSQSGDFSQELMSIKGTRNKTLGLLGITSLTAICMYILTSYQLIMTNDWTLSTTLAGVSAIVAFVLIIMMVFRPKSAKMFSTLYALAEGVFVGAISTRFSYFFDGVVPKALALTLLSVIFTLLLYRECPSLAGKIRRGVIILTVTIFAITVMGLIFSMFGVPFILFGSGPIGIAFSIITAIVAIANLMLDYDNIVIGVRSGLPKYMEHFFAASILITIVWVYIEMLQLLARLAQSSNE</sequence>
<reference evidence="1" key="1">
    <citation type="submission" date="2016-08" db="EMBL/GenBank/DDBJ databases">
        <authorList>
            <person name="Ngugi D.K."/>
            <person name="Miyake S."/>
            <person name="Stingl U."/>
        </authorList>
    </citation>
    <scope>NUCLEOTIDE SEQUENCE</scope>
    <source>
        <strain evidence="1">SCG-D08WGA-EpuloA1</strain>
    </source>
</reference>
<name>A0ACC8XIC1_9FIRM</name>
<evidence type="ECO:0000313" key="2">
    <source>
        <dbReference type="Proteomes" id="UP000188637"/>
    </source>
</evidence>
<keyword evidence="2" id="KW-1185">Reference proteome</keyword>
<accession>A0ACC8XIC1</accession>
<protein>
    <submittedName>
        <fullName evidence="1">Uncharacterized protein</fullName>
    </submittedName>
</protein>
<dbReference type="EMBL" id="LJHD01000110">
    <property type="protein sequence ID" value="ONI44351.1"/>
    <property type="molecule type" value="Genomic_DNA"/>
</dbReference>
<proteinExistence type="predicted"/>
<dbReference type="Proteomes" id="UP000188637">
    <property type="component" value="Unassembled WGS sequence"/>
</dbReference>
<evidence type="ECO:0000313" key="1">
    <source>
        <dbReference type="EMBL" id="ONI44351.1"/>
    </source>
</evidence>
<comment type="caution">
    <text evidence="1">The sequence shown here is derived from an EMBL/GenBank/DDBJ whole genome shotgun (WGS) entry which is preliminary data.</text>
</comment>